<comment type="caution">
    <text evidence="1">The sequence shown here is derived from an EMBL/GenBank/DDBJ whole genome shotgun (WGS) entry which is preliminary data.</text>
</comment>
<dbReference type="EMBL" id="JBHTHM010002629">
    <property type="protein sequence ID" value="MFD0788259.1"/>
    <property type="molecule type" value="Genomic_DNA"/>
</dbReference>
<dbReference type="SUPFAM" id="SSF52540">
    <property type="entry name" value="P-loop containing nucleoside triphosphate hydrolases"/>
    <property type="match status" value="1"/>
</dbReference>
<dbReference type="Proteomes" id="UP001597053">
    <property type="component" value="Unassembled WGS sequence"/>
</dbReference>
<gene>
    <name evidence="1" type="ORF">ACFQZ8_30470</name>
</gene>
<feature type="non-terminal residue" evidence="1">
    <location>
        <position position="153"/>
    </location>
</feature>
<protein>
    <submittedName>
        <fullName evidence="1">AAA family ATPase</fullName>
    </submittedName>
</protein>
<evidence type="ECO:0000313" key="1">
    <source>
        <dbReference type="EMBL" id="MFD0788259.1"/>
    </source>
</evidence>
<keyword evidence="2" id="KW-1185">Reference proteome</keyword>
<name>A0ABW3ABV2_9ACTN</name>
<dbReference type="PANTHER" id="PTHR43356">
    <property type="entry name" value="PHOSPHATE ACETYLTRANSFERASE"/>
    <property type="match status" value="1"/>
</dbReference>
<dbReference type="Pfam" id="PF13500">
    <property type="entry name" value="AAA_26"/>
    <property type="match status" value="1"/>
</dbReference>
<dbReference type="InterPro" id="IPR050500">
    <property type="entry name" value="Phos_Acetyltrans/Butyryltrans"/>
</dbReference>
<organism evidence="1 2">
    <name type="scientific">Micromonospora azadirachtae</name>
    <dbReference type="NCBI Taxonomy" id="1970735"/>
    <lineage>
        <taxon>Bacteria</taxon>
        <taxon>Bacillati</taxon>
        <taxon>Actinomycetota</taxon>
        <taxon>Actinomycetes</taxon>
        <taxon>Micromonosporales</taxon>
        <taxon>Micromonosporaceae</taxon>
        <taxon>Micromonospora</taxon>
    </lineage>
</organism>
<accession>A0ABW3ABV2</accession>
<evidence type="ECO:0000313" key="2">
    <source>
        <dbReference type="Proteomes" id="UP001597053"/>
    </source>
</evidence>
<proteinExistence type="predicted"/>
<dbReference type="Gene3D" id="3.40.50.300">
    <property type="entry name" value="P-loop containing nucleotide triphosphate hydrolases"/>
    <property type="match status" value="1"/>
</dbReference>
<sequence>MAQSVYVTSVGSGGGKSTIALGLAELLSRQVGRIGVFRPLIAGTGPDPILALLSERYRVDRPLADLAGATYAEATALVSDGRREELISLIVERYRAVERHCSAMVVVGSDFDDTGDPARPRELAFNARLATEFGSVVVPVVDGFGQEPAAIAA</sequence>
<dbReference type="InterPro" id="IPR027417">
    <property type="entry name" value="P-loop_NTPase"/>
</dbReference>
<reference evidence="2" key="1">
    <citation type="journal article" date="2019" name="Int. J. Syst. Evol. Microbiol.">
        <title>The Global Catalogue of Microorganisms (GCM) 10K type strain sequencing project: providing services to taxonomists for standard genome sequencing and annotation.</title>
        <authorList>
            <consortium name="The Broad Institute Genomics Platform"/>
            <consortium name="The Broad Institute Genome Sequencing Center for Infectious Disease"/>
            <person name="Wu L."/>
            <person name="Ma J."/>
        </authorList>
    </citation>
    <scope>NUCLEOTIDE SEQUENCE [LARGE SCALE GENOMIC DNA]</scope>
    <source>
        <strain evidence="2">JCM 32148</strain>
    </source>
</reference>
<dbReference type="PANTHER" id="PTHR43356:SF3">
    <property type="entry name" value="PHOSPHATE ACETYLTRANSFERASE"/>
    <property type="match status" value="1"/>
</dbReference>